<evidence type="ECO:0000313" key="4">
    <source>
        <dbReference type="EMBL" id="KAF2905933.1"/>
    </source>
</evidence>
<dbReference type="InterPro" id="IPR011989">
    <property type="entry name" value="ARM-like"/>
</dbReference>
<feature type="region of interest" description="Disordered" evidence="2">
    <location>
        <begin position="331"/>
        <end position="354"/>
    </location>
</feature>
<dbReference type="OrthoDB" id="78088at2759"/>
<feature type="region of interest" description="Disordered" evidence="2">
    <location>
        <begin position="489"/>
        <end position="508"/>
    </location>
</feature>
<dbReference type="PROSITE" id="PS51271">
    <property type="entry name" value="WAPL"/>
    <property type="match status" value="1"/>
</dbReference>
<feature type="compositionally biased region" description="Basic and acidic residues" evidence="2">
    <location>
        <begin position="416"/>
        <end position="427"/>
    </location>
</feature>
<evidence type="ECO:0000256" key="1">
    <source>
        <dbReference type="ARBA" id="ARBA00006854"/>
    </source>
</evidence>
<feature type="region of interest" description="Disordered" evidence="2">
    <location>
        <begin position="58"/>
        <end position="143"/>
    </location>
</feature>
<feature type="region of interest" description="Disordered" evidence="2">
    <location>
        <begin position="276"/>
        <end position="297"/>
    </location>
</feature>
<dbReference type="InterPro" id="IPR039874">
    <property type="entry name" value="WAPL"/>
</dbReference>
<gene>
    <name evidence="4" type="ORF">ILUMI_00237</name>
</gene>
<dbReference type="SUPFAM" id="SSF48371">
    <property type="entry name" value="ARM repeat"/>
    <property type="match status" value="1"/>
</dbReference>
<dbReference type="EMBL" id="VTPC01000401">
    <property type="protein sequence ID" value="KAF2905933.1"/>
    <property type="molecule type" value="Genomic_DNA"/>
</dbReference>
<comment type="caution">
    <text evidence="4">The sequence shown here is derived from an EMBL/GenBank/DDBJ whole genome shotgun (WGS) entry which is preliminary data.</text>
</comment>
<dbReference type="PANTHER" id="PTHR22100:SF13">
    <property type="entry name" value="WINGS APART-LIKE PROTEIN HOMOLOG"/>
    <property type="match status" value="1"/>
</dbReference>
<dbReference type="InterPro" id="IPR022771">
    <property type="entry name" value="WAPL_C"/>
</dbReference>
<feature type="region of interest" description="Disordered" evidence="2">
    <location>
        <begin position="174"/>
        <end position="256"/>
    </location>
</feature>
<accession>A0A8K0DGT9</accession>
<feature type="compositionally biased region" description="Basic and acidic residues" evidence="2">
    <location>
        <begin position="489"/>
        <end position="507"/>
    </location>
</feature>
<evidence type="ECO:0000259" key="3">
    <source>
        <dbReference type="PROSITE" id="PS51271"/>
    </source>
</evidence>
<dbReference type="AlphaFoldDB" id="A0A8K0DGT9"/>
<feature type="compositionally biased region" description="Acidic residues" evidence="2">
    <location>
        <begin position="341"/>
        <end position="352"/>
    </location>
</feature>
<dbReference type="Pfam" id="PF07814">
    <property type="entry name" value="WAPL"/>
    <property type="match status" value="1"/>
</dbReference>
<reference evidence="4" key="1">
    <citation type="submission" date="2019-08" db="EMBL/GenBank/DDBJ databases">
        <title>The genome of the North American firefly Photinus pyralis.</title>
        <authorList>
            <consortium name="Photinus pyralis genome working group"/>
            <person name="Fallon T.R."/>
            <person name="Sander Lower S.E."/>
            <person name="Weng J.-K."/>
        </authorList>
    </citation>
    <scope>NUCLEOTIDE SEQUENCE</scope>
    <source>
        <strain evidence="4">TRF0915ILg1</strain>
        <tissue evidence="4">Whole body</tissue>
    </source>
</reference>
<evidence type="ECO:0000313" key="5">
    <source>
        <dbReference type="Proteomes" id="UP000801492"/>
    </source>
</evidence>
<dbReference type="InterPro" id="IPR016024">
    <property type="entry name" value="ARM-type_fold"/>
</dbReference>
<feature type="domain" description="WAPL" evidence="3">
    <location>
        <begin position="545"/>
        <end position="1050"/>
    </location>
</feature>
<dbReference type="PANTHER" id="PTHR22100">
    <property type="entry name" value="WINGS APART-LIKE PROTEIN HOMOLOG"/>
    <property type="match status" value="1"/>
</dbReference>
<dbReference type="Gene3D" id="1.25.10.10">
    <property type="entry name" value="Leucine-rich Repeat Variant"/>
    <property type="match status" value="1"/>
</dbReference>
<keyword evidence="5" id="KW-1185">Reference proteome</keyword>
<feature type="compositionally biased region" description="Low complexity" evidence="2">
    <location>
        <begin position="230"/>
        <end position="241"/>
    </location>
</feature>
<feature type="region of interest" description="Disordered" evidence="2">
    <location>
        <begin position="393"/>
        <end position="427"/>
    </location>
</feature>
<proteinExistence type="inferred from homology"/>
<comment type="similarity">
    <text evidence="1">Belongs to the WAPL family.</text>
</comment>
<sequence>MSRGYGKYRRANCQTSLQFDKLLKENSNGPVAARSTGTIGKWGITSFTSIRTAMNGGINNTKFESEKSETSVNNIPKPKKFFKSRNTDQADSQPALYTGKTETYGSSSKKGKNEYSSSEKQLPKKTQASTTSRKFFTSKNNSSEKTVLSSNVNINIKRDESKPPIVLRICRGKSQLLSDSDESESTPTPSSTPSTSTITSPRAKDNVQRSPGNIRITRSARRSMQQDPNSSPATADTPADTFASLFTSPKKDLDLSPQYIPAEKYELERKAVYDSLLKPDSPKEPATSTENTEVNEISFEIDQDIKLDDEYNEHISENNNKVSEGFAEFESRSLTGSLEEEKNEEECDDIPEPMDISIVTESEDQRKLEQAEDLLKETYIDFNSSMNKVLENPTKKQKVVEDWSTDSDSDSAPPVTEKKKSEKNVEKAKTFPLEKHKDEILDKILEKPSEPLAPVKLVISKKKGSIFKSRSMVTDGSKKRRALYKHKWSDDSKEMAQKGNEDGKTEEGASVYDDEYGFSNEPLTRVTTEYGDEDSSEVVTSIKCTKSDKGYYTVVRNVKKAHQIQEIGEFQEFNDDVEYILDALQDNNPISTRCLSAITLASKCMVPAFRMHVRAHGTVAKFFKALHDATKDQSLGLCTATVMFVLSQDRLNMDLDRDCLELMLNLLESDVSYQQALDVCGLSTSQLQKNKQKVRELCAEIQSQGHAKHLNLDSITVGQLAMETLLSLTSKRAGEWFKEELRELGGLEHIMKTIFECCRQVSDYVVTWTDALLDKLKKIDRCMRVLENVTHNNEENQNYILKYNDGMILETLVKLYRLCDSEIPLYPVTDIADKESTGTVIREALLVTLKVLVNLTHHYNRESMGSALIGAKPGIVEASLHLLLQVPHYIPDQKKFELGILVLMLLINLVQENNNKKLLINAKAPADFESAFACDKSALEALIEQFYLWEESARVAEKRTDAILDGEKDGESENAQNKEEFIEETVAKLIQKAGTHMEYTFLASYIVMVFGYLIMNNEEFLEIVRKFLKGHNFSAMVDTLKKFFNFMNLTASTGASGVCAIKATEKVLKYLEDCDKQISASEISSMDLSHTKQHTSS</sequence>
<name>A0A8K0DGT9_IGNLU</name>
<dbReference type="InterPro" id="IPR012502">
    <property type="entry name" value="WAPL_dom"/>
</dbReference>
<dbReference type="FunFam" id="1.25.10.10:FF:000374">
    <property type="entry name" value="Protein wings apart-like"/>
    <property type="match status" value="1"/>
</dbReference>
<feature type="compositionally biased region" description="Low complexity" evidence="2">
    <location>
        <begin position="185"/>
        <end position="201"/>
    </location>
</feature>
<feature type="compositionally biased region" description="Polar residues" evidence="2">
    <location>
        <begin position="286"/>
        <end position="295"/>
    </location>
</feature>
<dbReference type="Proteomes" id="UP000801492">
    <property type="component" value="Unassembled WGS sequence"/>
</dbReference>
<evidence type="ECO:0000256" key="2">
    <source>
        <dbReference type="SAM" id="MobiDB-lite"/>
    </source>
</evidence>
<feature type="compositionally biased region" description="Polar residues" evidence="2">
    <location>
        <begin position="100"/>
        <end position="143"/>
    </location>
</feature>
<organism evidence="4 5">
    <name type="scientific">Ignelater luminosus</name>
    <name type="common">Cucubano</name>
    <name type="synonym">Pyrophorus luminosus</name>
    <dbReference type="NCBI Taxonomy" id="2038154"/>
    <lineage>
        <taxon>Eukaryota</taxon>
        <taxon>Metazoa</taxon>
        <taxon>Ecdysozoa</taxon>
        <taxon>Arthropoda</taxon>
        <taxon>Hexapoda</taxon>
        <taxon>Insecta</taxon>
        <taxon>Pterygota</taxon>
        <taxon>Neoptera</taxon>
        <taxon>Endopterygota</taxon>
        <taxon>Coleoptera</taxon>
        <taxon>Polyphaga</taxon>
        <taxon>Elateriformia</taxon>
        <taxon>Elateroidea</taxon>
        <taxon>Elateridae</taxon>
        <taxon>Agrypninae</taxon>
        <taxon>Pyrophorini</taxon>
        <taxon>Ignelater</taxon>
    </lineage>
</organism>
<protein>
    <recommendedName>
        <fullName evidence="3">WAPL domain-containing protein</fullName>
    </recommendedName>
</protein>